<evidence type="ECO:0000256" key="6">
    <source>
        <dbReference type="ARBA" id="ARBA00022898"/>
    </source>
</evidence>
<dbReference type="EC" id="2.6.1.9" evidence="3"/>
<evidence type="ECO:0000256" key="4">
    <source>
        <dbReference type="ARBA" id="ARBA00022576"/>
    </source>
</evidence>
<protein>
    <recommendedName>
        <fullName evidence="3">histidinol-phosphate transaminase</fullName>
        <ecNumber evidence="3">2.6.1.9</ecNumber>
    </recommendedName>
</protein>
<keyword evidence="5" id="KW-0808">Transferase</keyword>
<dbReference type="AlphaFoldDB" id="A0AAU9P1P8"/>
<comment type="pathway">
    <text evidence="2">Amino-acid biosynthesis; L-histidine biosynthesis; L-histidine from 5-phospho-alpha-D-ribose 1-diphosphate: step 7/9.</text>
</comment>
<dbReference type="Proteomes" id="UP001157418">
    <property type="component" value="Unassembled WGS sequence"/>
</dbReference>
<evidence type="ECO:0000313" key="10">
    <source>
        <dbReference type="Proteomes" id="UP001157418"/>
    </source>
</evidence>
<accession>A0AAU9P1P8</accession>
<dbReference type="Pfam" id="PF00155">
    <property type="entry name" value="Aminotran_1_2"/>
    <property type="match status" value="1"/>
</dbReference>
<dbReference type="EMBL" id="CAKMRJ010005523">
    <property type="protein sequence ID" value="CAH1444034.1"/>
    <property type="molecule type" value="Genomic_DNA"/>
</dbReference>
<dbReference type="PANTHER" id="PTHR42885">
    <property type="entry name" value="HISTIDINOL-PHOSPHATE AMINOTRANSFERASE-RELATED"/>
    <property type="match status" value="1"/>
</dbReference>
<comment type="catalytic activity">
    <reaction evidence="7">
        <text>L-histidinol phosphate + 2-oxoglutarate = 3-(imidazol-4-yl)-2-oxopropyl phosphate + L-glutamate</text>
        <dbReference type="Rhea" id="RHEA:23744"/>
        <dbReference type="ChEBI" id="CHEBI:16810"/>
        <dbReference type="ChEBI" id="CHEBI:29985"/>
        <dbReference type="ChEBI" id="CHEBI:57766"/>
        <dbReference type="ChEBI" id="CHEBI:57980"/>
        <dbReference type="EC" id="2.6.1.9"/>
    </reaction>
</comment>
<keyword evidence="6" id="KW-0663">Pyridoxal phosphate</keyword>
<dbReference type="InterPro" id="IPR015421">
    <property type="entry name" value="PyrdxlP-dep_Trfase_major"/>
</dbReference>
<dbReference type="SUPFAM" id="SSF54160">
    <property type="entry name" value="Chromo domain-like"/>
    <property type="match status" value="1"/>
</dbReference>
<evidence type="ECO:0000256" key="5">
    <source>
        <dbReference type="ARBA" id="ARBA00022679"/>
    </source>
</evidence>
<organism evidence="9 10">
    <name type="scientific">Lactuca virosa</name>
    <dbReference type="NCBI Taxonomy" id="75947"/>
    <lineage>
        <taxon>Eukaryota</taxon>
        <taxon>Viridiplantae</taxon>
        <taxon>Streptophyta</taxon>
        <taxon>Embryophyta</taxon>
        <taxon>Tracheophyta</taxon>
        <taxon>Spermatophyta</taxon>
        <taxon>Magnoliopsida</taxon>
        <taxon>eudicotyledons</taxon>
        <taxon>Gunneridae</taxon>
        <taxon>Pentapetalae</taxon>
        <taxon>asterids</taxon>
        <taxon>campanulids</taxon>
        <taxon>Asterales</taxon>
        <taxon>Asteraceae</taxon>
        <taxon>Cichorioideae</taxon>
        <taxon>Cichorieae</taxon>
        <taxon>Lactucinae</taxon>
        <taxon>Lactuca</taxon>
    </lineage>
</organism>
<dbReference type="SUPFAM" id="SSF53383">
    <property type="entry name" value="PLP-dependent transferases"/>
    <property type="match status" value="1"/>
</dbReference>
<evidence type="ECO:0000256" key="1">
    <source>
        <dbReference type="ARBA" id="ARBA00001933"/>
    </source>
</evidence>
<evidence type="ECO:0000259" key="8">
    <source>
        <dbReference type="Pfam" id="PF00155"/>
    </source>
</evidence>
<evidence type="ECO:0000256" key="3">
    <source>
        <dbReference type="ARBA" id="ARBA00012748"/>
    </source>
</evidence>
<evidence type="ECO:0000256" key="2">
    <source>
        <dbReference type="ARBA" id="ARBA00005011"/>
    </source>
</evidence>
<dbReference type="GO" id="GO:0004400">
    <property type="term" value="F:histidinol-phosphate transaminase activity"/>
    <property type="evidence" value="ECO:0007669"/>
    <property type="project" value="UniProtKB-EC"/>
</dbReference>
<dbReference type="InterPro" id="IPR004839">
    <property type="entry name" value="Aminotransferase_I/II_large"/>
</dbReference>
<dbReference type="CDD" id="cd00609">
    <property type="entry name" value="AAT_like"/>
    <property type="match status" value="1"/>
</dbReference>
<keyword evidence="4" id="KW-0032">Aminotransferase</keyword>
<gene>
    <name evidence="9" type="ORF">LVIROSA_LOCUS29901</name>
</gene>
<evidence type="ECO:0000313" key="9">
    <source>
        <dbReference type="EMBL" id="CAH1444034.1"/>
    </source>
</evidence>
<dbReference type="InterPro" id="IPR015422">
    <property type="entry name" value="PyrdxlP-dep_Trfase_small"/>
</dbReference>
<comment type="cofactor">
    <cofactor evidence="1">
        <name>pyridoxal 5'-phosphate</name>
        <dbReference type="ChEBI" id="CHEBI:597326"/>
    </cofactor>
</comment>
<dbReference type="Gene3D" id="3.40.640.10">
    <property type="entry name" value="Type I PLP-dependent aspartate aminotransferase-like (Major domain)"/>
    <property type="match status" value="1"/>
</dbReference>
<dbReference type="InterPro" id="IPR015424">
    <property type="entry name" value="PyrdxlP-dep_Trfase"/>
</dbReference>
<dbReference type="InterPro" id="IPR016197">
    <property type="entry name" value="Chromo-like_dom_sf"/>
</dbReference>
<evidence type="ECO:0000256" key="7">
    <source>
        <dbReference type="ARBA" id="ARBA00047481"/>
    </source>
</evidence>
<comment type="caution">
    <text evidence="9">The sequence shown here is derived from an EMBL/GenBank/DDBJ whole genome shotgun (WGS) entry which is preliminary data.</text>
</comment>
<name>A0AAU9P1P8_9ASTR</name>
<sequence>MDSTTPPHPLQCLATCTVTKGDSQVEEWLIQWENQTVSEATWEDAFAIQASFPTFGLADKPNFHDPDVKCWQGWSHLRTRILDLPILVVLDEAYIEFSGLDSKMQWVKQHDNLIVLRTFSKRAGLAGLRVGYGAFPLSIIEYLWRAKQPYNVSVAAELSACAALQNPTYLEKVKVALVEERERLYALLKQVPFLNPYPSHSNFILCEVTAGRDAKNLKEDLAKMGVMIRHYSNKELKGYVRVSVGKPDQTDALMDCLTRLS</sequence>
<dbReference type="Gene3D" id="3.90.1150.10">
    <property type="entry name" value="Aspartate Aminotransferase, domain 1"/>
    <property type="match status" value="1"/>
</dbReference>
<dbReference type="GO" id="GO:0030170">
    <property type="term" value="F:pyridoxal phosphate binding"/>
    <property type="evidence" value="ECO:0007669"/>
    <property type="project" value="InterPro"/>
</dbReference>
<dbReference type="PANTHER" id="PTHR42885:SF2">
    <property type="entry name" value="HISTIDINOL-PHOSPHATE AMINOTRANSFERASE"/>
    <property type="match status" value="1"/>
</dbReference>
<proteinExistence type="predicted"/>
<feature type="domain" description="Aminotransferase class I/classII large" evidence="8">
    <location>
        <begin position="80"/>
        <end position="255"/>
    </location>
</feature>
<keyword evidence="10" id="KW-1185">Reference proteome</keyword>
<reference evidence="9 10" key="1">
    <citation type="submission" date="2022-01" db="EMBL/GenBank/DDBJ databases">
        <authorList>
            <person name="Xiong W."/>
            <person name="Schranz E."/>
        </authorList>
    </citation>
    <scope>NUCLEOTIDE SEQUENCE [LARGE SCALE GENOMIC DNA]</scope>
</reference>